<evidence type="ECO:0000256" key="6">
    <source>
        <dbReference type="ARBA" id="ARBA00023316"/>
    </source>
</evidence>
<dbReference type="GO" id="GO:0008360">
    <property type="term" value="P:regulation of cell shape"/>
    <property type="evidence" value="ECO:0007669"/>
    <property type="project" value="UniProtKB-KW"/>
</dbReference>
<proteinExistence type="inferred from homology"/>
<keyword evidence="10" id="KW-0812">Transmembrane</keyword>
<name>A0A2M6XE61_9BACT</name>
<feature type="binding site" evidence="8">
    <location>
        <position position="263"/>
    </location>
    <ligand>
        <name>substrate</name>
    </ligand>
</feature>
<feature type="domain" description="Peptidase S11 D-alanyl-D-alanine carboxypeptidase A N-terminal" evidence="11">
    <location>
        <begin position="71"/>
        <end position="293"/>
    </location>
</feature>
<evidence type="ECO:0000256" key="8">
    <source>
        <dbReference type="PIRSR" id="PIRSR618044-2"/>
    </source>
</evidence>
<dbReference type="GO" id="GO:0006508">
    <property type="term" value="P:proteolysis"/>
    <property type="evidence" value="ECO:0007669"/>
    <property type="project" value="InterPro"/>
</dbReference>
<dbReference type="InterPro" id="IPR001967">
    <property type="entry name" value="Peptidase_S11_N"/>
</dbReference>
<dbReference type="GO" id="GO:0009252">
    <property type="term" value="P:peptidoglycan biosynthetic process"/>
    <property type="evidence" value="ECO:0007669"/>
    <property type="project" value="UniProtKB-KW"/>
</dbReference>
<evidence type="ECO:0000256" key="1">
    <source>
        <dbReference type="ARBA" id="ARBA00007164"/>
    </source>
</evidence>
<keyword evidence="2" id="KW-0732">Signal</keyword>
<dbReference type="InterPro" id="IPR018044">
    <property type="entry name" value="Peptidase_S11"/>
</dbReference>
<keyword evidence="10" id="KW-0472">Membrane</keyword>
<sequence>MEKKKKLLKKNKPGLVLIIDLILVLLILFFLPPVGYYSQIQVVFQKPEVFGTEISLPSVSPIAKNPLNIPPPIITAKSVIVMDVASGMILYQNNAAQSLPQASTTKIMTAMVTLETYPLDQILLVPKNFRDGQTIKLPMNEKISVENLLYALLVASANDAAEVLAANYPAGREAFVMQMNQKAQQLNLTNTHFVNPTGIDEPGQYSSSLDLARLAVVAIQNPVFSKMVATKDITISNADNIITYQLTNVNLLLGKNEWTKGIKTGWTDQAGECLVGLAEKDGRQIITVILGSQDRFGETENLENWVFNNFVWEMPE</sequence>
<dbReference type="SUPFAM" id="SSF56601">
    <property type="entry name" value="beta-lactamase/transpeptidase-like"/>
    <property type="match status" value="1"/>
</dbReference>
<evidence type="ECO:0000256" key="7">
    <source>
        <dbReference type="PIRSR" id="PIRSR618044-1"/>
    </source>
</evidence>
<comment type="caution">
    <text evidence="12">The sequence shown here is derived from an EMBL/GenBank/DDBJ whole genome shotgun (WGS) entry which is preliminary data.</text>
</comment>
<keyword evidence="6" id="KW-0961">Cell wall biogenesis/degradation</keyword>
<dbReference type="Proteomes" id="UP000228996">
    <property type="component" value="Unassembled WGS sequence"/>
</dbReference>
<evidence type="ECO:0000256" key="4">
    <source>
        <dbReference type="ARBA" id="ARBA00022960"/>
    </source>
</evidence>
<dbReference type="PANTHER" id="PTHR21581:SF6">
    <property type="entry name" value="TRAFFICKING PROTEIN PARTICLE COMPLEX SUBUNIT 12"/>
    <property type="match status" value="1"/>
</dbReference>
<evidence type="ECO:0000259" key="11">
    <source>
        <dbReference type="Pfam" id="PF00768"/>
    </source>
</evidence>
<evidence type="ECO:0000256" key="10">
    <source>
        <dbReference type="SAM" id="Phobius"/>
    </source>
</evidence>
<organism evidence="12 13">
    <name type="scientific">Candidatus Shapirobacteria bacterium CG08_land_8_20_14_0_20_39_18</name>
    <dbReference type="NCBI Taxonomy" id="1974883"/>
    <lineage>
        <taxon>Bacteria</taxon>
        <taxon>Candidatus Shapironibacteriota</taxon>
    </lineage>
</organism>
<dbReference type="GO" id="GO:0009002">
    <property type="term" value="F:serine-type D-Ala-D-Ala carboxypeptidase activity"/>
    <property type="evidence" value="ECO:0007669"/>
    <property type="project" value="InterPro"/>
</dbReference>
<evidence type="ECO:0000256" key="9">
    <source>
        <dbReference type="RuleBase" id="RU004016"/>
    </source>
</evidence>
<evidence type="ECO:0000313" key="13">
    <source>
        <dbReference type="Proteomes" id="UP000228996"/>
    </source>
</evidence>
<gene>
    <name evidence="12" type="ORF">COT44_00235</name>
</gene>
<evidence type="ECO:0000256" key="2">
    <source>
        <dbReference type="ARBA" id="ARBA00022729"/>
    </source>
</evidence>
<protein>
    <recommendedName>
        <fullName evidence="11">Peptidase S11 D-alanyl-D-alanine carboxypeptidase A N-terminal domain-containing protein</fullName>
    </recommendedName>
</protein>
<feature type="transmembrane region" description="Helical" evidence="10">
    <location>
        <begin position="12"/>
        <end position="31"/>
    </location>
</feature>
<feature type="active site" evidence="7">
    <location>
        <position position="156"/>
    </location>
</feature>
<dbReference type="Pfam" id="PF00768">
    <property type="entry name" value="Peptidase_S11"/>
    <property type="match status" value="1"/>
</dbReference>
<comment type="similarity">
    <text evidence="1 9">Belongs to the peptidase S11 family.</text>
</comment>
<keyword evidence="3" id="KW-0378">Hydrolase</keyword>
<dbReference type="PRINTS" id="PR00725">
    <property type="entry name" value="DADACBPTASE1"/>
</dbReference>
<dbReference type="EMBL" id="PEYO01000002">
    <property type="protein sequence ID" value="PIU03942.1"/>
    <property type="molecule type" value="Genomic_DNA"/>
</dbReference>
<keyword evidence="10" id="KW-1133">Transmembrane helix</keyword>
<dbReference type="GO" id="GO:0071555">
    <property type="term" value="P:cell wall organization"/>
    <property type="evidence" value="ECO:0007669"/>
    <property type="project" value="UniProtKB-KW"/>
</dbReference>
<dbReference type="AlphaFoldDB" id="A0A2M6XE61"/>
<evidence type="ECO:0000256" key="5">
    <source>
        <dbReference type="ARBA" id="ARBA00022984"/>
    </source>
</evidence>
<evidence type="ECO:0000313" key="12">
    <source>
        <dbReference type="EMBL" id="PIU03942.1"/>
    </source>
</evidence>
<accession>A0A2M6XE61</accession>
<keyword evidence="5" id="KW-0573">Peptidoglycan synthesis</keyword>
<reference evidence="13" key="1">
    <citation type="submission" date="2017-09" db="EMBL/GenBank/DDBJ databases">
        <title>Depth-based differentiation of microbial function through sediment-hosted aquifers and enrichment of novel symbionts in the deep terrestrial subsurface.</title>
        <authorList>
            <person name="Probst A.J."/>
            <person name="Ladd B."/>
            <person name="Jarett J.K."/>
            <person name="Geller-Mcgrath D.E."/>
            <person name="Sieber C.M.K."/>
            <person name="Emerson J.B."/>
            <person name="Anantharaman K."/>
            <person name="Thomas B.C."/>
            <person name="Malmstrom R."/>
            <person name="Stieglmeier M."/>
            <person name="Klingl A."/>
            <person name="Woyke T."/>
            <person name="Ryan C.M."/>
            <person name="Banfield J.F."/>
        </authorList>
    </citation>
    <scope>NUCLEOTIDE SEQUENCE [LARGE SCALE GENOMIC DNA]</scope>
</reference>
<feature type="active site" description="Acyl-ester intermediate" evidence="7">
    <location>
        <position position="103"/>
    </location>
</feature>
<evidence type="ECO:0000256" key="3">
    <source>
        <dbReference type="ARBA" id="ARBA00022801"/>
    </source>
</evidence>
<dbReference type="InterPro" id="IPR012338">
    <property type="entry name" value="Beta-lactam/transpept-like"/>
</dbReference>
<dbReference type="PANTHER" id="PTHR21581">
    <property type="entry name" value="D-ALANYL-D-ALANINE CARBOXYPEPTIDASE"/>
    <property type="match status" value="1"/>
</dbReference>
<dbReference type="Gene3D" id="3.40.710.10">
    <property type="entry name" value="DD-peptidase/beta-lactamase superfamily"/>
    <property type="match status" value="1"/>
</dbReference>
<feature type="active site" description="Proton acceptor" evidence="7">
    <location>
        <position position="106"/>
    </location>
</feature>
<keyword evidence="4" id="KW-0133">Cell shape</keyword>